<evidence type="ECO:0000256" key="1">
    <source>
        <dbReference type="SAM" id="Coils"/>
    </source>
</evidence>
<feature type="region of interest" description="Disordered" evidence="2">
    <location>
        <begin position="1"/>
        <end position="55"/>
    </location>
</feature>
<protein>
    <submittedName>
        <fullName evidence="3">Uncharacterized protein</fullName>
    </submittedName>
</protein>
<evidence type="ECO:0000313" key="3">
    <source>
        <dbReference type="EMBL" id="CDW79920.1"/>
    </source>
</evidence>
<dbReference type="EMBL" id="CCKQ01008463">
    <property type="protein sequence ID" value="CDW79920.1"/>
    <property type="molecule type" value="Genomic_DNA"/>
</dbReference>
<evidence type="ECO:0000313" key="4">
    <source>
        <dbReference type="Proteomes" id="UP000039865"/>
    </source>
</evidence>
<gene>
    <name evidence="3" type="primary">Contig4326.g195</name>
    <name evidence="3" type="ORF">STYLEM_8912</name>
</gene>
<proteinExistence type="predicted"/>
<dbReference type="AlphaFoldDB" id="A0A078ACD8"/>
<dbReference type="InParanoid" id="A0A078ACD8"/>
<feature type="region of interest" description="Disordered" evidence="2">
    <location>
        <begin position="671"/>
        <end position="697"/>
    </location>
</feature>
<feature type="compositionally biased region" description="Basic and acidic residues" evidence="2">
    <location>
        <begin position="45"/>
        <end position="55"/>
    </location>
</feature>
<keyword evidence="4" id="KW-1185">Reference proteome</keyword>
<organism evidence="3 4">
    <name type="scientific">Stylonychia lemnae</name>
    <name type="common">Ciliate</name>
    <dbReference type="NCBI Taxonomy" id="5949"/>
    <lineage>
        <taxon>Eukaryota</taxon>
        <taxon>Sar</taxon>
        <taxon>Alveolata</taxon>
        <taxon>Ciliophora</taxon>
        <taxon>Intramacronucleata</taxon>
        <taxon>Spirotrichea</taxon>
        <taxon>Stichotrichia</taxon>
        <taxon>Sporadotrichida</taxon>
        <taxon>Oxytrichidae</taxon>
        <taxon>Stylonychinae</taxon>
        <taxon>Stylonychia</taxon>
    </lineage>
</organism>
<feature type="coiled-coil region" evidence="1">
    <location>
        <begin position="593"/>
        <end position="620"/>
    </location>
</feature>
<sequence length="697" mass="80829">MKTQKRTITRGSTQKITQQIQDQQNRLKKQKSADKLNQGGSPQLRKRDSKAQQKSESENIAKLLEYYNDMKSLHEGKELPTRQVHLRRLALHLIKRNSEFYRFPILQYVEETAKITLINDFELLYWYHLMKKYLKKVPDNANLKNEQVRLFFFLTSMFIKNFLLKSQAQRQNPKLNMEHFSTQIRSIEAYIKVYHYSNFDQAYRTFDRQNFILLNPIYQGDESLTQKIIADRYEQLSYLSKLKMRDLQKIFNLLREPFETDQKSNIIDYNWHVDGILKNSQSYNKYSTERRNDNQTAKVIRAEDYLPVRSNLAFTPRFNEKVRKASFSKKKFPKNYQSTETQITFEGQHPHESPIIDNLSNMFNPSVTQILPSVPLSLSNQPQDFNDHSHFQNSNTNTNITTPGNINQPSNNGNLPISFTNFFQNLQSMNNPALSQTLNFNLHDAINNSLMDLNHDFKSSPENLQRNTSLISAKSYNLTPTQRQSNDQLQYFIKNHPKNNNLNNNNGSYLNPFGLQRLPGVSYKEKENEVFLGAGSSFAEQFLTYNNNATNALLNNGNTQLSYGNLLNNNNDKSFINNSLKPNQQGNTGSSSIKLNLKDINNIQQKIQQLNQSNFILNAQNDDEGYLPDLNLDKFKSASEFLIGGQNLNQQQISDSLDSVPRQTTNDILNDDIQNRQNSQVGKDNPKDQLNSEMDLD</sequence>
<reference evidence="3 4" key="1">
    <citation type="submission" date="2014-06" db="EMBL/GenBank/DDBJ databases">
        <authorList>
            <person name="Swart Estienne"/>
        </authorList>
    </citation>
    <scope>NUCLEOTIDE SEQUENCE [LARGE SCALE GENOMIC DNA]</scope>
    <source>
        <strain evidence="3 4">130c</strain>
    </source>
</reference>
<name>A0A078ACD8_STYLE</name>
<evidence type="ECO:0000256" key="2">
    <source>
        <dbReference type="SAM" id="MobiDB-lite"/>
    </source>
</evidence>
<feature type="compositionally biased region" description="Low complexity" evidence="2">
    <location>
        <begin position="13"/>
        <end position="24"/>
    </location>
</feature>
<keyword evidence="1" id="KW-0175">Coiled coil</keyword>
<dbReference type="OrthoDB" id="313387at2759"/>
<accession>A0A078ACD8</accession>
<dbReference type="Proteomes" id="UP000039865">
    <property type="component" value="Unassembled WGS sequence"/>
</dbReference>
<feature type="compositionally biased region" description="Polar residues" evidence="2">
    <location>
        <begin position="675"/>
        <end position="697"/>
    </location>
</feature>